<dbReference type="Proteomes" id="UP000595278">
    <property type="component" value="Chromosome"/>
</dbReference>
<dbReference type="FunFam" id="3.40.309.10:FF:000003">
    <property type="entry name" value="Aldehyde dehydrogenase"/>
    <property type="match status" value="1"/>
</dbReference>
<dbReference type="PIRSF" id="PIRSF036492">
    <property type="entry name" value="ALDH"/>
    <property type="match status" value="1"/>
</dbReference>
<dbReference type="PROSITE" id="PS00070">
    <property type="entry name" value="ALDEHYDE_DEHYDR_CYS"/>
    <property type="match status" value="1"/>
</dbReference>
<dbReference type="CDD" id="cd07133">
    <property type="entry name" value="ALDH_CALDH_CalB"/>
    <property type="match status" value="1"/>
</dbReference>
<dbReference type="EMBL" id="CP067393">
    <property type="protein sequence ID" value="QQP84684.1"/>
    <property type="molecule type" value="Genomic_DNA"/>
</dbReference>
<keyword evidence="3" id="KW-0520">NAD</keyword>
<dbReference type="InterPro" id="IPR012394">
    <property type="entry name" value="Aldehyde_DH_NAD(P)"/>
</dbReference>
<dbReference type="InterPro" id="IPR016160">
    <property type="entry name" value="Ald_DH_CS_CYS"/>
</dbReference>
<evidence type="ECO:0000256" key="2">
    <source>
        <dbReference type="ARBA" id="ARBA00023002"/>
    </source>
</evidence>
<gene>
    <name evidence="9" type="ORF">JHT90_09710</name>
</gene>
<proteinExistence type="inferred from homology"/>
<keyword evidence="10" id="KW-1185">Reference proteome</keyword>
<sequence length="483" mass="54280">MPHTLVVDHIQKDLSETLLELQQQAFMANPMPSLEQRQNWLTLLQQQLINYKEQLAQAISADFGHRSQDETLLAEILPSLQCIKYAHKSLKSWLKPRYEPVSMAYQPATAQVYYQPLGVVGVVVPWNYPLYLTIGPLVGALAAGNRVMIKLSEYTPNTSALVKQMLAEIYTEDLVAVVEGGQEVSQKFCQLPFNHLLFTGSSKTAVSVMQAAAANLTPVTLELGGKSPVIIADDIPMQLAAERIAFGKAINAGQTCVAPDYILISPHRVDEFVTTYQQVIKRFYPSLINNPDATTIINHKQYNRLQEMLTDAEIKGAQLIKLLPEKDQDEKLSDRLLPHYLLLNVNSSMQVMQQEIFGPLLPIMTYNDIADAVQYINHQPKPLALYYFGFNKEQQQYVLQHTQSGGVAINDTLLQVAQSNLPFGGVGQSGMGQYHGYEGFLTFSKAKSVFTKGKLNTAKLIYPPYRFKKPNKWLQLVYKLFIR</sequence>
<dbReference type="InterPro" id="IPR016162">
    <property type="entry name" value="Ald_DH_N"/>
</dbReference>
<accession>A0A974NDV7</accession>
<dbReference type="PANTHER" id="PTHR43570">
    <property type="entry name" value="ALDEHYDE DEHYDROGENASE"/>
    <property type="match status" value="1"/>
</dbReference>
<dbReference type="RefSeq" id="WP_201090581.1">
    <property type="nucleotide sequence ID" value="NZ_CP067393.1"/>
</dbReference>
<feature type="active site" evidence="5 6">
    <location>
        <position position="222"/>
    </location>
</feature>
<dbReference type="PROSITE" id="PS00687">
    <property type="entry name" value="ALDEHYDE_DEHYDR_GLU"/>
    <property type="match status" value="1"/>
</dbReference>
<dbReference type="InterPro" id="IPR029510">
    <property type="entry name" value="Ald_DH_CS_GLU"/>
</dbReference>
<dbReference type="Pfam" id="PF00171">
    <property type="entry name" value="Aldedh"/>
    <property type="match status" value="1"/>
</dbReference>
<evidence type="ECO:0000256" key="7">
    <source>
        <dbReference type="RuleBase" id="RU003345"/>
    </source>
</evidence>
<feature type="active site" evidence="5">
    <location>
        <position position="256"/>
    </location>
</feature>
<evidence type="ECO:0000256" key="1">
    <source>
        <dbReference type="ARBA" id="ARBA00009986"/>
    </source>
</evidence>
<protein>
    <recommendedName>
        <fullName evidence="4">Aldehyde dehydrogenase</fullName>
    </recommendedName>
</protein>
<evidence type="ECO:0000256" key="4">
    <source>
        <dbReference type="PIRNR" id="PIRNR036492"/>
    </source>
</evidence>
<dbReference type="InterPro" id="IPR016163">
    <property type="entry name" value="Ald_DH_C"/>
</dbReference>
<evidence type="ECO:0000256" key="5">
    <source>
        <dbReference type="PIRSR" id="PIRSR036492-1"/>
    </source>
</evidence>
<evidence type="ECO:0000313" key="10">
    <source>
        <dbReference type="Proteomes" id="UP000595278"/>
    </source>
</evidence>
<name>A0A974NDV7_9GAMM</name>
<dbReference type="InterPro" id="IPR016161">
    <property type="entry name" value="Ald_DH/histidinol_DH"/>
</dbReference>
<dbReference type="Gene3D" id="3.40.309.10">
    <property type="entry name" value="Aldehyde Dehydrogenase, Chain A, domain 2"/>
    <property type="match status" value="1"/>
</dbReference>
<comment type="similarity">
    <text evidence="1 4 7">Belongs to the aldehyde dehydrogenase family.</text>
</comment>
<organism evidence="9 10">
    <name type="scientific">Entomomonas asaccharolytica</name>
    <dbReference type="NCBI Taxonomy" id="2785331"/>
    <lineage>
        <taxon>Bacteria</taxon>
        <taxon>Pseudomonadati</taxon>
        <taxon>Pseudomonadota</taxon>
        <taxon>Gammaproteobacteria</taxon>
        <taxon>Pseudomonadales</taxon>
        <taxon>Pseudomonadaceae</taxon>
        <taxon>Entomomonas</taxon>
    </lineage>
</organism>
<evidence type="ECO:0000259" key="8">
    <source>
        <dbReference type="Pfam" id="PF00171"/>
    </source>
</evidence>
<keyword evidence="2 4" id="KW-0560">Oxidoreductase</keyword>
<dbReference type="Gene3D" id="3.40.605.10">
    <property type="entry name" value="Aldehyde Dehydrogenase, Chain A, domain 1"/>
    <property type="match status" value="1"/>
</dbReference>
<dbReference type="GO" id="GO:0006081">
    <property type="term" value="P:aldehyde metabolic process"/>
    <property type="evidence" value="ECO:0007669"/>
    <property type="project" value="InterPro"/>
</dbReference>
<feature type="domain" description="Aldehyde dehydrogenase" evidence="8">
    <location>
        <begin position="24"/>
        <end position="449"/>
    </location>
</feature>
<dbReference type="GO" id="GO:0004029">
    <property type="term" value="F:aldehyde dehydrogenase (NAD+) activity"/>
    <property type="evidence" value="ECO:0007669"/>
    <property type="project" value="TreeGrafter"/>
</dbReference>
<evidence type="ECO:0000256" key="3">
    <source>
        <dbReference type="ARBA" id="ARBA00023027"/>
    </source>
</evidence>
<reference evidence="9 10" key="1">
    <citation type="submission" date="2021-01" db="EMBL/GenBank/DDBJ databases">
        <title>Entomomonas sp. F2A isolated from a house cricket (Acheta domesticus).</title>
        <authorList>
            <person name="Spergser J."/>
            <person name="Busse H.-J."/>
        </authorList>
    </citation>
    <scope>NUCLEOTIDE SEQUENCE [LARGE SCALE GENOMIC DNA]</scope>
    <source>
        <strain evidence="9 10">F2A</strain>
    </source>
</reference>
<dbReference type="SUPFAM" id="SSF53720">
    <property type="entry name" value="ALDH-like"/>
    <property type="match status" value="1"/>
</dbReference>
<dbReference type="AlphaFoldDB" id="A0A974NDV7"/>
<evidence type="ECO:0000256" key="6">
    <source>
        <dbReference type="PROSITE-ProRule" id="PRU10007"/>
    </source>
</evidence>
<dbReference type="InterPro" id="IPR015590">
    <property type="entry name" value="Aldehyde_DH_dom"/>
</dbReference>
<evidence type="ECO:0000313" key="9">
    <source>
        <dbReference type="EMBL" id="QQP84684.1"/>
    </source>
</evidence>
<dbReference type="PANTHER" id="PTHR43570:SF20">
    <property type="entry name" value="ALDEHYDE DEHYDROGENASE ALDX-RELATED"/>
    <property type="match status" value="1"/>
</dbReference>
<dbReference type="GO" id="GO:0005737">
    <property type="term" value="C:cytoplasm"/>
    <property type="evidence" value="ECO:0007669"/>
    <property type="project" value="TreeGrafter"/>
</dbReference>
<dbReference type="KEGG" id="eaz:JHT90_09710"/>